<dbReference type="EMBL" id="AMRJ01000031">
    <property type="protein sequence ID" value="EKF73205.1"/>
    <property type="molecule type" value="Genomic_DNA"/>
</dbReference>
<reference evidence="3 4" key="1">
    <citation type="journal article" date="2012" name="J. Bacteriol.">
        <title>Genome Sequence of the Alkane-Degrading Bacterium Alcanivorax hongdengensis Type Strain A-11-3.</title>
        <authorList>
            <person name="Lai Q."/>
            <person name="Shao Z."/>
        </authorList>
    </citation>
    <scope>NUCLEOTIDE SEQUENCE [LARGE SCALE GENOMIC DNA]</scope>
    <source>
        <strain evidence="3 4">A-11-3</strain>
    </source>
</reference>
<keyword evidence="4" id="KW-1185">Reference proteome</keyword>
<evidence type="ECO:0000313" key="4">
    <source>
        <dbReference type="Proteomes" id="UP000010164"/>
    </source>
</evidence>
<dbReference type="STRING" id="1177179.A11A3_14682"/>
<protein>
    <recommendedName>
        <fullName evidence="5">Secreted protein</fullName>
    </recommendedName>
</protein>
<dbReference type="RefSeq" id="WP_008930106.1">
    <property type="nucleotide sequence ID" value="NZ_AMRJ01000031.1"/>
</dbReference>
<evidence type="ECO:0000313" key="3">
    <source>
        <dbReference type="EMBL" id="EKF73205.1"/>
    </source>
</evidence>
<dbReference type="PATRIC" id="fig|1177179.3.peg.2896"/>
<dbReference type="Proteomes" id="UP000010164">
    <property type="component" value="Unassembled WGS sequence"/>
</dbReference>
<evidence type="ECO:0008006" key="5">
    <source>
        <dbReference type="Google" id="ProtNLM"/>
    </source>
</evidence>
<name>L0WBT3_9GAMM</name>
<gene>
    <name evidence="3" type="ORF">A11A3_14682</name>
</gene>
<dbReference type="AlphaFoldDB" id="L0WBT3"/>
<accession>L0WBT3</accession>
<feature type="compositionally biased region" description="Basic and acidic residues" evidence="1">
    <location>
        <begin position="65"/>
        <end position="96"/>
    </location>
</feature>
<keyword evidence="2" id="KW-0732">Signal</keyword>
<sequence>MTYKTLRWLAVLPALILVLAVQAHEPSEHMEEAEKPKCSEMKDMDHAEMDMDDPVMQAMMKKCKQHMDKKDADSKESEHRHSESDDDATRKSQHDH</sequence>
<feature type="region of interest" description="Disordered" evidence="1">
    <location>
        <begin position="61"/>
        <end position="96"/>
    </location>
</feature>
<organism evidence="3 4">
    <name type="scientific">Alcanivorax hongdengensis A-11-3</name>
    <dbReference type="NCBI Taxonomy" id="1177179"/>
    <lineage>
        <taxon>Bacteria</taxon>
        <taxon>Pseudomonadati</taxon>
        <taxon>Pseudomonadota</taxon>
        <taxon>Gammaproteobacteria</taxon>
        <taxon>Oceanospirillales</taxon>
        <taxon>Alcanivoracaceae</taxon>
        <taxon>Alcanivorax</taxon>
    </lineage>
</organism>
<evidence type="ECO:0000256" key="2">
    <source>
        <dbReference type="SAM" id="SignalP"/>
    </source>
</evidence>
<comment type="caution">
    <text evidence="3">The sequence shown here is derived from an EMBL/GenBank/DDBJ whole genome shotgun (WGS) entry which is preliminary data.</text>
</comment>
<feature type="chain" id="PRO_5003947852" description="Secreted protein" evidence="2">
    <location>
        <begin position="24"/>
        <end position="96"/>
    </location>
</feature>
<dbReference type="OrthoDB" id="6228841at2"/>
<evidence type="ECO:0000256" key="1">
    <source>
        <dbReference type="SAM" id="MobiDB-lite"/>
    </source>
</evidence>
<dbReference type="eggNOG" id="ENOG50330JH">
    <property type="taxonomic scope" value="Bacteria"/>
</dbReference>
<proteinExistence type="predicted"/>
<feature type="signal peptide" evidence="2">
    <location>
        <begin position="1"/>
        <end position="23"/>
    </location>
</feature>